<evidence type="ECO:0000313" key="3">
    <source>
        <dbReference type="Proteomes" id="UP000660680"/>
    </source>
</evidence>
<dbReference type="EMBL" id="BMRB01000001">
    <property type="protein sequence ID" value="GGS12935.1"/>
    <property type="molecule type" value="Genomic_DNA"/>
</dbReference>
<dbReference type="SUPFAM" id="SSF53474">
    <property type="entry name" value="alpha/beta-Hydrolases"/>
    <property type="match status" value="1"/>
</dbReference>
<feature type="domain" description="AB hydrolase-1" evidence="1">
    <location>
        <begin position="31"/>
        <end position="272"/>
    </location>
</feature>
<sequence>MYSQLTPHRAVPVELPGHYAALRTTGDGPVVLLVPGYTGSKEDFVPLLDPIADAGYQALAIDLPGQMDTPGPDDENAYLPAALGTGLAELVEKLAADGRPVLLVGHSFGGLVARRAVLAGAPIAGLTLLSSGPGELPQGIRRQVLELGDPLLRQHGVAAAQQAQEALNRENPRWQSLSEPLREFFRARFLRNNPAALLGMARGLRTEPDLVADLSRRLRSNSTGCLVACGIADDTWPPAVQRDMADRLEADYAAILGAGHSPAVEAPEALLDVLLPTWNTWLA</sequence>
<dbReference type="PANTHER" id="PTHR43194">
    <property type="entry name" value="HYDROLASE ALPHA/BETA FOLD FAMILY"/>
    <property type="match status" value="1"/>
</dbReference>
<accession>A0A918G176</accession>
<dbReference type="Gene3D" id="3.40.50.1820">
    <property type="entry name" value="alpha/beta hydrolase"/>
    <property type="match status" value="1"/>
</dbReference>
<evidence type="ECO:0000259" key="1">
    <source>
        <dbReference type="Pfam" id="PF12697"/>
    </source>
</evidence>
<name>A0A918G176_9PSEU</name>
<reference evidence="2" key="1">
    <citation type="journal article" date="2014" name="Int. J. Syst. Evol. Microbiol.">
        <title>Complete genome sequence of Corynebacterium casei LMG S-19264T (=DSM 44701T), isolated from a smear-ripened cheese.</title>
        <authorList>
            <consortium name="US DOE Joint Genome Institute (JGI-PGF)"/>
            <person name="Walter F."/>
            <person name="Albersmeier A."/>
            <person name="Kalinowski J."/>
            <person name="Ruckert C."/>
        </authorList>
    </citation>
    <scope>NUCLEOTIDE SEQUENCE</scope>
    <source>
        <strain evidence="2">JCM 3276</strain>
    </source>
</reference>
<dbReference type="AlphaFoldDB" id="A0A918G176"/>
<dbReference type="Pfam" id="PF12697">
    <property type="entry name" value="Abhydrolase_6"/>
    <property type="match status" value="1"/>
</dbReference>
<dbReference type="Proteomes" id="UP000660680">
    <property type="component" value="Unassembled WGS sequence"/>
</dbReference>
<dbReference type="PANTHER" id="PTHR43194:SF2">
    <property type="entry name" value="PEROXISOMAL MEMBRANE PROTEIN LPX1"/>
    <property type="match status" value="1"/>
</dbReference>
<organism evidence="2 3">
    <name type="scientific">Actinokineospora fastidiosa</name>
    <dbReference type="NCBI Taxonomy" id="1816"/>
    <lineage>
        <taxon>Bacteria</taxon>
        <taxon>Bacillati</taxon>
        <taxon>Actinomycetota</taxon>
        <taxon>Actinomycetes</taxon>
        <taxon>Pseudonocardiales</taxon>
        <taxon>Pseudonocardiaceae</taxon>
        <taxon>Actinokineospora</taxon>
    </lineage>
</organism>
<dbReference type="InterPro" id="IPR000073">
    <property type="entry name" value="AB_hydrolase_1"/>
</dbReference>
<keyword evidence="3" id="KW-1185">Reference proteome</keyword>
<dbReference type="InterPro" id="IPR029058">
    <property type="entry name" value="AB_hydrolase_fold"/>
</dbReference>
<evidence type="ECO:0000313" key="2">
    <source>
        <dbReference type="EMBL" id="GGS12935.1"/>
    </source>
</evidence>
<proteinExistence type="predicted"/>
<reference evidence="2" key="2">
    <citation type="submission" date="2020-09" db="EMBL/GenBank/DDBJ databases">
        <authorList>
            <person name="Sun Q."/>
            <person name="Ohkuma M."/>
        </authorList>
    </citation>
    <scope>NUCLEOTIDE SEQUENCE</scope>
    <source>
        <strain evidence="2">JCM 3276</strain>
    </source>
</reference>
<dbReference type="InterPro" id="IPR050228">
    <property type="entry name" value="Carboxylesterase_BioH"/>
</dbReference>
<gene>
    <name evidence="2" type="ORF">GCM10010171_00830</name>
</gene>
<keyword evidence="2" id="KW-0378">Hydrolase</keyword>
<protein>
    <submittedName>
        <fullName evidence="2">Alpha/beta hydrolase</fullName>
    </submittedName>
</protein>
<dbReference type="GO" id="GO:0016787">
    <property type="term" value="F:hydrolase activity"/>
    <property type="evidence" value="ECO:0007669"/>
    <property type="project" value="UniProtKB-KW"/>
</dbReference>
<comment type="caution">
    <text evidence="2">The sequence shown here is derived from an EMBL/GenBank/DDBJ whole genome shotgun (WGS) entry which is preliminary data.</text>
</comment>